<dbReference type="InterPro" id="IPR013766">
    <property type="entry name" value="Thioredoxin_domain"/>
</dbReference>
<dbReference type="GO" id="GO:0005886">
    <property type="term" value="C:plasma membrane"/>
    <property type="evidence" value="ECO:0007669"/>
    <property type="project" value="UniProtKB-SubCell"/>
</dbReference>
<comment type="subcellular location">
    <subcellularLocation>
        <location evidence="1">Cell membrane</location>
        <topology evidence="1">Multi-pass membrane protein</topology>
    </subcellularLocation>
</comment>
<evidence type="ECO:0000313" key="13">
    <source>
        <dbReference type="Proteomes" id="UP000186553"/>
    </source>
</evidence>
<feature type="transmembrane region" description="Helical" evidence="9">
    <location>
        <begin position="324"/>
        <end position="348"/>
    </location>
</feature>
<feature type="transmembrane region" description="Helical" evidence="9">
    <location>
        <begin position="441"/>
        <end position="459"/>
    </location>
</feature>
<keyword evidence="2" id="KW-1003">Cell membrane</keyword>
<keyword evidence="7" id="KW-0676">Redox-active center</keyword>
<proteinExistence type="predicted"/>
<feature type="transmembrane region" description="Helical" evidence="9">
    <location>
        <begin position="496"/>
        <end position="515"/>
    </location>
</feature>
<dbReference type="AlphaFoldDB" id="A0A1C3D0Q5"/>
<protein>
    <submittedName>
        <fullName evidence="12">Thiol:disulfide interchange protein</fullName>
    </submittedName>
</protein>
<evidence type="ECO:0000256" key="4">
    <source>
        <dbReference type="ARBA" id="ARBA00022748"/>
    </source>
</evidence>
<dbReference type="InterPro" id="IPR003834">
    <property type="entry name" value="Cyt_c_assmbl_TM_dom"/>
</dbReference>
<dbReference type="GO" id="GO:0017004">
    <property type="term" value="P:cytochrome complex assembly"/>
    <property type="evidence" value="ECO:0007669"/>
    <property type="project" value="UniProtKB-KW"/>
</dbReference>
<dbReference type="InterPro" id="IPR036249">
    <property type="entry name" value="Thioredoxin-like_sf"/>
</dbReference>
<dbReference type="OrthoDB" id="9811036at2"/>
<dbReference type="InterPro" id="IPR028250">
    <property type="entry name" value="DsbDN"/>
</dbReference>
<feature type="transmembrane region" description="Helical" evidence="9">
    <location>
        <begin position="465"/>
        <end position="484"/>
    </location>
</feature>
<dbReference type="STRING" id="1891224.BBP83_01750"/>
<dbReference type="Gene3D" id="3.40.30.10">
    <property type="entry name" value="Glutaredoxin"/>
    <property type="match status" value="1"/>
</dbReference>
<name>A0A1C3D0Q5_9GAMM</name>
<evidence type="ECO:0000313" key="12">
    <source>
        <dbReference type="EMBL" id="ODA14550.1"/>
    </source>
</evidence>
<evidence type="ECO:0000259" key="11">
    <source>
        <dbReference type="PROSITE" id="PS51352"/>
    </source>
</evidence>
<feature type="region of interest" description="Disordered" evidence="8">
    <location>
        <begin position="157"/>
        <end position="191"/>
    </location>
</feature>
<dbReference type="PROSITE" id="PS00194">
    <property type="entry name" value="THIOREDOXIN_1"/>
    <property type="match status" value="1"/>
</dbReference>
<dbReference type="NCBIfam" id="NF001419">
    <property type="entry name" value="PRK00293.1"/>
    <property type="match status" value="1"/>
</dbReference>
<dbReference type="CDD" id="cd02953">
    <property type="entry name" value="DsbDgamma"/>
    <property type="match status" value="1"/>
</dbReference>
<keyword evidence="4" id="KW-0201">Cytochrome c-type biogenesis</keyword>
<dbReference type="SUPFAM" id="SSF52833">
    <property type="entry name" value="Thioredoxin-like"/>
    <property type="match status" value="1"/>
</dbReference>
<keyword evidence="5 9" id="KW-1133">Transmembrane helix</keyword>
<comment type="caution">
    <text evidence="12">The sequence shown here is derived from an EMBL/GenBank/DDBJ whole genome shotgun (WGS) entry which is preliminary data.</text>
</comment>
<evidence type="ECO:0000256" key="3">
    <source>
        <dbReference type="ARBA" id="ARBA00022692"/>
    </source>
</evidence>
<feature type="transmembrane region" description="Helical" evidence="9">
    <location>
        <begin position="368"/>
        <end position="397"/>
    </location>
</feature>
<keyword evidence="6 9" id="KW-0472">Membrane</keyword>
<dbReference type="GO" id="GO:0045454">
    <property type="term" value="P:cell redox homeostasis"/>
    <property type="evidence" value="ECO:0007669"/>
    <property type="project" value="TreeGrafter"/>
</dbReference>
<evidence type="ECO:0000256" key="9">
    <source>
        <dbReference type="SAM" id="Phobius"/>
    </source>
</evidence>
<dbReference type="PANTHER" id="PTHR32234">
    <property type="entry name" value="THIOL:DISULFIDE INTERCHANGE PROTEIN DSBD"/>
    <property type="match status" value="1"/>
</dbReference>
<feature type="transmembrane region" description="Helical" evidence="9">
    <location>
        <begin position="247"/>
        <end position="275"/>
    </location>
</feature>
<feature type="chain" id="PRO_5008671816" evidence="10">
    <location>
        <begin position="22"/>
        <end position="651"/>
    </location>
</feature>
<dbReference type="Pfam" id="PF11412">
    <property type="entry name" value="DsbD_N"/>
    <property type="match status" value="1"/>
</dbReference>
<dbReference type="EMBL" id="MBDL01000001">
    <property type="protein sequence ID" value="ODA14550.1"/>
    <property type="molecule type" value="Genomic_DNA"/>
</dbReference>
<feature type="signal peptide" evidence="10">
    <location>
        <begin position="1"/>
        <end position="21"/>
    </location>
</feature>
<feature type="domain" description="Thioredoxin" evidence="11">
    <location>
        <begin position="515"/>
        <end position="647"/>
    </location>
</feature>
<organism evidence="12 13">
    <name type="scientific">Acinetobacter celticus</name>
    <dbReference type="NCBI Taxonomy" id="1891224"/>
    <lineage>
        <taxon>Bacteria</taxon>
        <taxon>Pseudomonadati</taxon>
        <taxon>Pseudomonadota</taxon>
        <taxon>Gammaproteobacteria</taxon>
        <taxon>Moraxellales</taxon>
        <taxon>Moraxellaceae</taxon>
        <taxon>Acinetobacter</taxon>
    </lineage>
</organism>
<dbReference type="PANTHER" id="PTHR32234:SF0">
    <property type="entry name" value="THIOL:DISULFIDE INTERCHANGE PROTEIN DSBD"/>
    <property type="match status" value="1"/>
</dbReference>
<feature type="transmembrane region" description="Helical" evidence="9">
    <location>
        <begin position="287"/>
        <end position="312"/>
    </location>
</feature>
<keyword evidence="3 9" id="KW-0812">Transmembrane</keyword>
<evidence type="ECO:0000256" key="6">
    <source>
        <dbReference type="ARBA" id="ARBA00023136"/>
    </source>
</evidence>
<dbReference type="InterPro" id="IPR036929">
    <property type="entry name" value="DsbDN_sf"/>
</dbReference>
<evidence type="ECO:0000256" key="1">
    <source>
        <dbReference type="ARBA" id="ARBA00004651"/>
    </source>
</evidence>
<evidence type="ECO:0000256" key="2">
    <source>
        <dbReference type="ARBA" id="ARBA00022475"/>
    </source>
</evidence>
<evidence type="ECO:0000256" key="10">
    <source>
        <dbReference type="SAM" id="SignalP"/>
    </source>
</evidence>
<keyword evidence="13" id="KW-1185">Reference proteome</keyword>
<dbReference type="GO" id="GO:0015035">
    <property type="term" value="F:protein-disulfide reductase activity"/>
    <property type="evidence" value="ECO:0007669"/>
    <property type="project" value="TreeGrafter"/>
</dbReference>
<gene>
    <name evidence="12" type="ORF">BBP83_01750</name>
</gene>
<sequence>MIRLLKIFFITLAVLIQTAHADFLSPDQAFQFQAVSTSQNGAELTWKIADGYYLYHDQIKVSHNQKALKLNLPTPQDKDDPTFGMTQVYYAQVKTHIPVQPNQQLNIQWQGCADSGLCYPVQRTTIQSNEEGLLPAQKLDERTKLLKVISTSTLPPIPLAEQTETPPQKKEALAPKNLADDPAEEASKAQVQVNQNTLPQNEIMVPSSNEVSAQSASEAQPEQNAASIKLQWNNDQFFFNLLSDQNIILNLLVFLGLGILLAFLPCSLPLIPILSGILVQRHRGYRAAFIAGAFVFGLAMVYAGMGLAVSQLGYNFQRWFQSPIFIGFFALLFIIFAFNLFGAFQLSLPQGMLHRLDQWQQKQKGGTLLGALLMGMIATLIVGPCMSAPLAGALLFVSQLNHPLMGTTYLFVLGLGIGLPIFIASVFGSKYLPKPGVWMDRLKFSFGFVMLILAIYFVRPLVPSVLYFSLFGITLLFLAGYCLLKILPNVTRIITKAMIIVLSLAIGSGGLWHLYQAISQMSVTQAEQTLAWQRVSTADELGRALTRATGQAVIIDVYADWCVACQPIEHEVLPREDVQDALRNIVRIKLDITHYHPSQNDLLKEWQILGPPTMIMLDPSHQEQRELRLTGTFSASQLIARLAQLQAKEPQ</sequence>
<dbReference type="InterPro" id="IPR017937">
    <property type="entry name" value="Thioredoxin_CS"/>
</dbReference>
<feature type="transmembrane region" description="Helical" evidence="9">
    <location>
        <begin position="409"/>
        <end position="429"/>
    </location>
</feature>
<dbReference type="Pfam" id="PF02683">
    <property type="entry name" value="DsbD_TM"/>
    <property type="match status" value="1"/>
</dbReference>
<evidence type="ECO:0000256" key="8">
    <source>
        <dbReference type="SAM" id="MobiDB-lite"/>
    </source>
</evidence>
<dbReference type="InterPro" id="IPR035671">
    <property type="entry name" value="DsbD_gamma"/>
</dbReference>
<accession>A0A1C3D0Q5</accession>
<dbReference type="Proteomes" id="UP000186553">
    <property type="component" value="Unassembled WGS sequence"/>
</dbReference>
<evidence type="ECO:0000256" key="5">
    <source>
        <dbReference type="ARBA" id="ARBA00022989"/>
    </source>
</evidence>
<dbReference type="RefSeq" id="WP_068885689.1">
    <property type="nucleotide sequence ID" value="NZ_CBCRUU010000011.1"/>
</dbReference>
<keyword evidence="10" id="KW-0732">Signal</keyword>
<dbReference type="SUPFAM" id="SSF74863">
    <property type="entry name" value="Thiol:disulfide interchange protein DsbD, N-terminal domain (DsbD-alpha)"/>
    <property type="match status" value="1"/>
</dbReference>
<evidence type="ECO:0000256" key="7">
    <source>
        <dbReference type="ARBA" id="ARBA00023284"/>
    </source>
</evidence>
<dbReference type="PROSITE" id="PS51352">
    <property type="entry name" value="THIOREDOXIN_2"/>
    <property type="match status" value="1"/>
</dbReference>
<reference evidence="12 13" key="1">
    <citation type="submission" date="2016-07" db="EMBL/GenBank/DDBJ databases">
        <title>Acinetobacter sp. ANC 4603.</title>
        <authorList>
            <person name="Radolfova-Krizova L."/>
            <person name="Nemec A."/>
        </authorList>
    </citation>
    <scope>NUCLEOTIDE SEQUENCE [LARGE SCALE GENOMIC DNA]</scope>
    <source>
        <strain evidence="12 13">ANC 4603</strain>
    </source>
</reference>
<dbReference type="Pfam" id="PF13899">
    <property type="entry name" value="Thioredoxin_7"/>
    <property type="match status" value="1"/>
</dbReference>
<dbReference type="Gene3D" id="2.60.40.1250">
    <property type="entry name" value="Thiol:disulfide interchange protein DsbD, N-terminal domain"/>
    <property type="match status" value="1"/>
</dbReference>